<name>A0A229UHJ6_9BACL</name>
<sequence>MPMPAVPDASLDKVFDRKRVKLSFGQLAVNQQLTLTFSFHDDQTAEPITDLQPYLGAIGHVTILSQDGEQYLHVHGEEDQGSGPDAQLETSFSIRYENVKKIANHLDKQAG</sequence>
<keyword evidence="2" id="KW-1185">Reference proteome</keyword>
<accession>A0A229UHJ6</accession>
<dbReference type="RefSeq" id="WP_094018200.1">
    <property type="nucleotide sequence ID" value="NZ_NMQW01000053.1"/>
</dbReference>
<dbReference type="EMBL" id="NMQW01000053">
    <property type="protein sequence ID" value="OXM82897.1"/>
    <property type="molecule type" value="Genomic_DNA"/>
</dbReference>
<organism evidence="1 2">
    <name type="scientific">Paenibacillus rigui</name>
    <dbReference type="NCBI Taxonomy" id="554312"/>
    <lineage>
        <taxon>Bacteria</taxon>
        <taxon>Bacillati</taxon>
        <taxon>Bacillota</taxon>
        <taxon>Bacilli</taxon>
        <taxon>Bacillales</taxon>
        <taxon>Paenibacillaceae</taxon>
        <taxon>Paenibacillus</taxon>
    </lineage>
</organism>
<dbReference type="OrthoDB" id="128043at2"/>
<dbReference type="Proteomes" id="UP000215509">
    <property type="component" value="Unassembled WGS sequence"/>
</dbReference>
<evidence type="ECO:0000313" key="1">
    <source>
        <dbReference type="EMBL" id="OXM82897.1"/>
    </source>
</evidence>
<comment type="caution">
    <text evidence="1">The sequence shown here is derived from an EMBL/GenBank/DDBJ whole genome shotgun (WGS) entry which is preliminary data.</text>
</comment>
<dbReference type="AlphaFoldDB" id="A0A229UHJ6"/>
<proteinExistence type="predicted"/>
<protein>
    <submittedName>
        <fullName evidence="1">Uncharacterized protein</fullName>
    </submittedName>
</protein>
<evidence type="ECO:0000313" key="2">
    <source>
        <dbReference type="Proteomes" id="UP000215509"/>
    </source>
</evidence>
<reference evidence="1 2" key="1">
    <citation type="submission" date="2017-07" db="EMBL/GenBank/DDBJ databases">
        <title>Genome sequencing and assembly of Paenibacillus rigui.</title>
        <authorList>
            <person name="Mayilraj S."/>
        </authorList>
    </citation>
    <scope>NUCLEOTIDE SEQUENCE [LARGE SCALE GENOMIC DNA]</scope>
    <source>
        <strain evidence="1 2">JCM 16352</strain>
    </source>
</reference>
<gene>
    <name evidence="1" type="ORF">CF651_28190</name>
</gene>